<evidence type="ECO:0000256" key="2">
    <source>
        <dbReference type="ARBA" id="ARBA00006275"/>
    </source>
</evidence>
<keyword evidence="4" id="KW-0472">Membrane</keyword>
<dbReference type="Pfam" id="PF14322">
    <property type="entry name" value="SusD-like_3"/>
    <property type="match status" value="1"/>
</dbReference>
<evidence type="ECO:0000256" key="5">
    <source>
        <dbReference type="ARBA" id="ARBA00023237"/>
    </source>
</evidence>
<dbReference type="InterPro" id="IPR012944">
    <property type="entry name" value="SusD_RagB_dom"/>
</dbReference>
<feature type="domain" description="RagB/SusD" evidence="7">
    <location>
        <begin position="309"/>
        <end position="569"/>
    </location>
</feature>
<dbReference type="PROSITE" id="PS51257">
    <property type="entry name" value="PROKAR_LIPOPROTEIN"/>
    <property type="match status" value="1"/>
</dbReference>
<dbReference type="Gene3D" id="1.25.40.390">
    <property type="match status" value="1"/>
</dbReference>
<proteinExistence type="inferred from homology"/>
<organism evidence="9 10">
    <name type="scientific">Bacteroides mediterraneensis</name>
    <dbReference type="NCBI Taxonomy" id="1841856"/>
    <lineage>
        <taxon>Bacteria</taxon>
        <taxon>Pseudomonadati</taxon>
        <taxon>Bacteroidota</taxon>
        <taxon>Bacteroidia</taxon>
        <taxon>Bacteroidales</taxon>
        <taxon>Bacteroidaceae</taxon>
        <taxon>Bacteroides</taxon>
    </lineage>
</organism>
<name>A0ABS2EW34_9BACE</name>
<feature type="chain" id="PRO_5046580864" evidence="6">
    <location>
        <begin position="23"/>
        <end position="572"/>
    </location>
</feature>
<dbReference type="InterPro" id="IPR011990">
    <property type="entry name" value="TPR-like_helical_dom_sf"/>
</dbReference>
<protein>
    <submittedName>
        <fullName evidence="9">RagB/SusD family nutrient uptake outer membrane protein</fullName>
    </submittedName>
</protein>
<dbReference type="SUPFAM" id="SSF48452">
    <property type="entry name" value="TPR-like"/>
    <property type="match status" value="1"/>
</dbReference>
<keyword evidence="3 6" id="KW-0732">Signal</keyword>
<dbReference type="RefSeq" id="WP_204476083.1">
    <property type="nucleotide sequence ID" value="NZ_JACJJW010000023.1"/>
</dbReference>
<keyword evidence="10" id="KW-1185">Reference proteome</keyword>
<dbReference type="Pfam" id="PF07980">
    <property type="entry name" value="SusD_RagB"/>
    <property type="match status" value="1"/>
</dbReference>
<evidence type="ECO:0000259" key="8">
    <source>
        <dbReference type="Pfam" id="PF14322"/>
    </source>
</evidence>
<reference evidence="9 10" key="1">
    <citation type="journal article" date="2021" name="Sci. Rep.">
        <title>The distribution of antibiotic resistance genes in chicken gut microbiota commensals.</title>
        <authorList>
            <person name="Juricova H."/>
            <person name="Matiasovicova J."/>
            <person name="Kubasova T."/>
            <person name="Cejkova D."/>
            <person name="Rychlik I."/>
        </authorList>
    </citation>
    <scope>NUCLEOTIDE SEQUENCE [LARGE SCALE GENOMIC DNA]</scope>
    <source>
        <strain evidence="9 10">An801</strain>
    </source>
</reference>
<gene>
    <name evidence="9" type="ORF">H6A31_09495</name>
</gene>
<dbReference type="Proteomes" id="UP000703295">
    <property type="component" value="Unassembled WGS sequence"/>
</dbReference>
<dbReference type="EMBL" id="JACJJW010000023">
    <property type="protein sequence ID" value="MBM6758907.1"/>
    <property type="molecule type" value="Genomic_DNA"/>
</dbReference>
<keyword evidence="5" id="KW-0998">Cell outer membrane</keyword>
<comment type="caution">
    <text evidence="9">The sequence shown here is derived from an EMBL/GenBank/DDBJ whole genome shotgun (WGS) entry which is preliminary data.</text>
</comment>
<evidence type="ECO:0000256" key="3">
    <source>
        <dbReference type="ARBA" id="ARBA00022729"/>
    </source>
</evidence>
<evidence type="ECO:0000256" key="6">
    <source>
        <dbReference type="SAM" id="SignalP"/>
    </source>
</evidence>
<sequence>MKNLRFKHILVGLAASSCLTFGSCTDLSENLYDSLNESNLDFTSENDVNALMGQAFAQFRYIYWAWNGYFDLQEECCDTYMTPKRIGIGWGDLYVNMHKHDWDYNLGHIDGFWNYAYKCIGYCNQCLDILPEANAADRAQLRFLRATVYYMLMDAFRNVPLETTRNVPDGYLPAQSSAQDIFDFCVTELSEIKDDLGKEHVFGYANRYAACMTLAKLYLNHNAYFGGDDNSWYEKAYTEVNEVINDGGYSLAENYLDNFKHDIDSSPEVIFAIPLDITHASHNYLSSKCLPQSGLAAYGCTGAAQNGSCAVPQFIDTYDAEDKRLTDTWAGGIQKNAVKNSDGTYTPQAGDPIEFTADDWSGTGYLNYNKDVHSIDNPGAYQQEGYRFVKSEICSGTDGTYGNDVAFYRLADAMFIKAECLLRLGGYNGETEQTAADLITEVRKRSFDSVAKATRTVAQLKGGSVYDYGHREYTCEGFANWDRASYVSTQEGGSDIILGGLLDDLGWEFVGEHHRRQDLIRFKMQDGRNVFNGKSWFCKDATTETKWDYFPLPKSALDANISLKQNEGYSGN</sequence>
<accession>A0ABS2EW34</accession>
<comment type="subcellular location">
    <subcellularLocation>
        <location evidence="1">Cell outer membrane</location>
    </subcellularLocation>
</comment>
<feature type="signal peptide" evidence="6">
    <location>
        <begin position="1"/>
        <end position="22"/>
    </location>
</feature>
<evidence type="ECO:0000256" key="4">
    <source>
        <dbReference type="ARBA" id="ARBA00023136"/>
    </source>
</evidence>
<dbReference type="InterPro" id="IPR033985">
    <property type="entry name" value="SusD-like_N"/>
</dbReference>
<comment type="similarity">
    <text evidence="2">Belongs to the SusD family.</text>
</comment>
<evidence type="ECO:0000259" key="7">
    <source>
        <dbReference type="Pfam" id="PF07980"/>
    </source>
</evidence>
<evidence type="ECO:0000256" key="1">
    <source>
        <dbReference type="ARBA" id="ARBA00004442"/>
    </source>
</evidence>
<evidence type="ECO:0000313" key="10">
    <source>
        <dbReference type="Proteomes" id="UP000703295"/>
    </source>
</evidence>
<feature type="domain" description="SusD-like N-terminal" evidence="8">
    <location>
        <begin position="90"/>
        <end position="219"/>
    </location>
</feature>
<evidence type="ECO:0000313" key="9">
    <source>
        <dbReference type="EMBL" id="MBM6758907.1"/>
    </source>
</evidence>